<dbReference type="SUPFAM" id="SSF50715">
    <property type="entry name" value="Ribosomal protein L25-like"/>
    <property type="match status" value="1"/>
</dbReference>
<comment type="similarity">
    <text evidence="5">Belongs to the bacterial ribosomal protein bL25 family. CTC subfamily.</text>
</comment>
<dbReference type="GO" id="GO:0003735">
    <property type="term" value="F:structural constituent of ribosome"/>
    <property type="evidence" value="ECO:0007669"/>
    <property type="project" value="InterPro"/>
</dbReference>
<evidence type="ECO:0000259" key="7">
    <source>
        <dbReference type="Pfam" id="PF14693"/>
    </source>
</evidence>
<feature type="domain" description="Large ribosomal subunit protein bL25 L25" evidence="6">
    <location>
        <begin position="6"/>
        <end position="90"/>
    </location>
</feature>
<keyword evidence="3 5" id="KW-0689">Ribosomal protein</keyword>
<organism evidence="8 9">
    <name type="scientific">Streptomyces aidingensis</name>
    <dbReference type="NCBI Taxonomy" id="910347"/>
    <lineage>
        <taxon>Bacteria</taxon>
        <taxon>Bacillati</taxon>
        <taxon>Actinomycetota</taxon>
        <taxon>Actinomycetes</taxon>
        <taxon>Kitasatosporales</taxon>
        <taxon>Streptomycetaceae</taxon>
        <taxon>Streptomyces</taxon>
    </lineage>
</organism>
<dbReference type="Pfam" id="PF01386">
    <property type="entry name" value="Ribosomal_L25p"/>
    <property type="match status" value="1"/>
</dbReference>
<dbReference type="InterPro" id="IPR037121">
    <property type="entry name" value="Ribosomal_bL25_C"/>
</dbReference>
<dbReference type="EMBL" id="FOLM01000002">
    <property type="protein sequence ID" value="SFC14995.1"/>
    <property type="molecule type" value="Genomic_DNA"/>
</dbReference>
<gene>
    <name evidence="5" type="primary">rplY</name>
    <name evidence="5" type="synonym">ctc</name>
    <name evidence="8" type="ORF">SAMN05421773_102131</name>
</gene>
<keyword evidence="1 5" id="KW-0699">rRNA-binding</keyword>
<dbReference type="STRING" id="910347.SAMN05421773_102131"/>
<comment type="subunit">
    <text evidence="5">Part of the 50S ribosomal subunit; part of the 5S rRNA/L5/L18/L25 subcomplex. Contacts the 5S rRNA. Binds to the 5S rRNA independently of L5 and L18.</text>
</comment>
<name>A0A1I1GU33_9ACTN</name>
<dbReference type="InterPro" id="IPR029751">
    <property type="entry name" value="Ribosomal_L25_dom"/>
</dbReference>
<dbReference type="NCBIfam" id="NF004131">
    <property type="entry name" value="PRK05618.2-1"/>
    <property type="match status" value="1"/>
</dbReference>
<keyword evidence="9" id="KW-1185">Reference proteome</keyword>
<accession>A0A1I1GU33</accession>
<dbReference type="GO" id="GO:0022625">
    <property type="term" value="C:cytosolic large ribosomal subunit"/>
    <property type="evidence" value="ECO:0007669"/>
    <property type="project" value="TreeGrafter"/>
</dbReference>
<evidence type="ECO:0000313" key="9">
    <source>
        <dbReference type="Proteomes" id="UP000199207"/>
    </source>
</evidence>
<dbReference type="OrthoDB" id="5242980at2"/>
<dbReference type="InterPro" id="IPR020930">
    <property type="entry name" value="Ribosomal_uL5_bac-type"/>
</dbReference>
<evidence type="ECO:0000256" key="4">
    <source>
        <dbReference type="ARBA" id="ARBA00023274"/>
    </source>
</evidence>
<sequence length="194" mass="20575">MADVKISAEIRKEFGKGSARRARAKDRIPGVIYGHGTDPVHVLLPGYDLMMALKNPNVLITLDVEGRQELVIPKAVQREVLVNRLVHVDLLVVKRGEQVTVDVPVHIEGDLAPGQHVTEQLLSTVRIEAEATHLPEYVVASVQGLAGGDHVLAKDLKLAPGSVLGIDGEEVVVAISSAQAAEAPAEGEGGSEEA</sequence>
<evidence type="ECO:0000256" key="2">
    <source>
        <dbReference type="ARBA" id="ARBA00022884"/>
    </source>
</evidence>
<dbReference type="PANTHER" id="PTHR33284:SF1">
    <property type="entry name" value="RIBOSOMAL PROTEIN L25_GLN-TRNA SYNTHETASE, ANTI-CODON-BINDING DOMAIN-CONTAINING PROTEIN"/>
    <property type="match status" value="1"/>
</dbReference>
<dbReference type="InterPro" id="IPR020057">
    <property type="entry name" value="Ribosomal_bL25_b-dom"/>
</dbReference>
<evidence type="ECO:0000313" key="8">
    <source>
        <dbReference type="EMBL" id="SFC14995.1"/>
    </source>
</evidence>
<keyword evidence="2 5" id="KW-0694">RNA-binding</keyword>
<evidence type="ECO:0000256" key="3">
    <source>
        <dbReference type="ARBA" id="ARBA00022980"/>
    </source>
</evidence>
<protein>
    <recommendedName>
        <fullName evidence="5">Large ribosomal subunit protein bL25</fullName>
    </recommendedName>
    <alternativeName>
        <fullName evidence="5">General stress protein CTC</fullName>
    </alternativeName>
</protein>
<dbReference type="InterPro" id="IPR011035">
    <property type="entry name" value="Ribosomal_bL25/Gln-tRNA_synth"/>
</dbReference>
<proteinExistence type="inferred from homology"/>
<comment type="function">
    <text evidence="5">This is one of the proteins that binds to the 5S RNA in the ribosome where it forms part of the central protuberance.</text>
</comment>
<dbReference type="Gene3D" id="2.170.120.20">
    <property type="entry name" value="Ribosomal protein L25, beta domain"/>
    <property type="match status" value="1"/>
</dbReference>
<dbReference type="CDD" id="cd00495">
    <property type="entry name" value="Ribosomal_L25_TL5_CTC"/>
    <property type="match status" value="1"/>
</dbReference>
<evidence type="ECO:0000259" key="6">
    <source>
        <dbReference type="Pfam" id="PF01386"/>
    </source>
</evidence>
<dbReference type="NCBIfam" id="TIGR00731">
    <property type="entry name" value="bL25_bact_ctc"/>
    <property type="match status" value="1"/>
</dbReference>
<dbReference type="Pfam" id="PF14693">
    <property type="entry name" value="Ribosomal_TL5_C"/>
    <property type="match status" value="1"/>
</dbReference>
<dbReference type="AlphaFoldDB" id="A0A1I1GU33"/>
<dbReference type="InterPro" id="IPR001021">
    <property type="entry name" value="Ribosomal_bL25_long"/>
</dbReference>
<evidence type="ECO:0000256" key="1">
    <source>
        <dbReference type="ARBA" id="ARBA00022730"/>
    </source>
</evidence>
<feature type="domain" description="Large ribosomal subunit protein bL25 beta" evidence="7">
    <location>
        <begin position="98"/>
        <end position="178"/>
    </location>
</feature>
<dbReference type="GO" id="GO:0006412">
    <property type="term" value="P:translation"/>
    <property type="evidence" value="ECO:0007669"/>
    <property type="project" value="UniProtKB-UniRule"/>
</dbReference>
<dbReference type="RefSeq" id="WP_093837463.1">
    <property type="nucleotide sequence ID" value="NZ_FOLM01000002.1"/>
</dbReference>
<dbReference type="InterPro" id="IPR020056">
    <property type="entry name" value="Rbsml_bL25/Gln-tRNA_synth_N"/>
</dbReference>
<dbReference type="HAMAP" id="MF_01334">
    <property type="entry name" value="Ribosomal_bL25_CTC"/>
    <property type="match status" value="1"/>
</dbReference>
<dbReference type="GO" id="GO:0008097">
    <property type="term" value="F:5S rRNA binding"/>
    <property type="evidence" value="ECO:0007669"/>
    <property type="project" value="InterPro"/>
</dbReference>
<reference evidence="8 9" key="1">
    <citation type="submission" date="2016-10" db="EMBL/GenBank/DDBJ databases">
        <authorList>
            <person name="de Groot N.N."/>
        </authorList>
    </citation>
    <scope>NUCLEOTIDE SEQUENCE [LARGE SCALE GENOMIC DNA]</scope>
    <source>
        <strain evidence="8 9">CGMCC 4.5739</strain>
    </source>
</reference>
<dbReference type="Gene3D" id="2.40.240.10">
    <property type="entry name" value="Ribosomal Protein L25, Chain P"/>
    <property type="match status" value="1"/>
</dbReference>
<evidence type="ECO:0000256" key="5">
    <source>
        <dbReference type="HAMAP-Rule" id="MF_01334"/>
    </source>
</evidence>
<dbReference type="PANTHER" id="PTHR33284">
    <property type="entry name" value="RIBOSOMAL PROTEIN L25/GLN-TRNA SYNTHETASE, ANTI-CODON-BINDING DOMAIN-CONTAINING PROTEIN"/>
    <property type="match status" value="1"/>
</dbReference>
<keyword evidence="4 5" id="KW-0687">Ribonucleoprotein</keyword>
<dbReference type="Proteomes" id="UP000199207">
    <property type="component" value="Unassembled WGS sequence"/>
</dbReference>